<dbReference type="EMBL" id="CP001407">
    <property type="protein sequence ID" value="ACO29370.1"/>
    <property type="molecule type" value="Genomic_DNA"/>
</dbReference>
<evidence type="ECO:0000313" key="1">
    <source>
        <dbReference type="EMBL" id="ACO29370.1"/>
    </source>
</evidence>
<dbReference type="RefSeq" id="WP_000443340.1">
    <property type="nucleotide sequence ID" value="NC_012472.1"/>
</dbReference>
<reference evidence="1 2" key="1">
    <citation type="submission" date="2009-02" db="EMBL/GenBank/DDBJ databases">
        <title>Genome sequence of Bacillus cereus 03BB102.</title>
        <authorList>
            <person name="Dodson R.J."/>
            <person name="Jackson P."/>
            <person name="Munk A.C."/>
            <person name="Brettin T."/>
            <person name="Bruce D."/>
            <person name="Detter C."/>
            <person name="Tapia R."/>
            <person name="Han C."/>
            <person name="Sutton G."/>
            <person name="Sims D."/>
        </authorList>
    </citation>
    <scope>NUCLEOTIDE SEQUENCE [LARGE SCALE GENOMIC DNA]</scope>
    <source>
        <strain evidence="1 2">03BB102</strain>
    </source>
</reference>
<dbReference type="PATRIC" id="fig|572264.18.peg.2022"/>
<name>A0A158RQ18_BACC3</name>
<evidence type="ECO:0000313" key="2">
    <source>
        <dbReference type="Proteomes" id="UP000002210"/>
    </source>
</evidence>
<organism evidence="1 2">
    <name type="scientific">Bacillus cereus (strain 03BB102)</name>
    <dbReference type="NCBI Taxonomy" id="572264"/>
    <lineage>
        <taxon>Bacteria</taxon>
        <taxon>Bacillati</taxon>
        <taxon>Bacillota</taxon>
        <taxon>Bacilli</taxon>
        <taxon>Bacillales</taxon>
        <taxon>Bacillaceae</taxon>
        <taxon>Bacillus</taxon>
        <taxon>Bacillus cereus group</taxon>
    </lineage>
</organism>
<gene>
    <name evidence="1" type="ordered locus">BCA_2076</name>
</gene>
<accession>A0A158RQ18</accession>
<dbReference type="Proteomes" id="UP000002210">
    <property type="component" value="Chromosome"/>
</dbReference>
<sequence length="102" mass="12305">MESFNSKETIENVEGVKIKNKRAVGIRIKWYENGEYKQTFPSIQATARFMKEYVQRTTLPFASIHKSIREGIDWRVRGSVHSFRYEDKYDKKIQYKKMRHIK</sequence>
<dbReference type="AlphaFoldDB" id="A0A158RQ18"/>
<protein>
    <submittedName>
        <fullName evidence="1">Uncharacterized protein</fullName>
    </submittedName>
</protein>
<proteinExistence type="predicted"/>
<dbReference type="KEGG" id="bcx:BCA_2076"/>